<dbReference type="RefSeq" id="WP_185045028.1">
    <property type="nucleotide sequence ID" value="NZ_BAABFG010000005.1"/>
</dbReference>
<keyword evidence="4" id="KW-1185">Reference proteome</keyword>
<reference evidence="3 4" key="1">
    <citation type="submission" date="2020-08" db="EMBL/GenBank/DDBJ databases">
        <title>Sequencing the genomes of 1000 actinobacteria strains.</title>
        <authorList>
            <person name="Klenk H.-P."/>
        </authorList>
    </citation>
    <scope>NUCLEOTIDE SEQUENCE [LARGE SCALE GENOMIC DNA]</scope>
    <source>
        <strain evidence="3 4">DSM 45809</strain>
    </source>
</reference>
<dbReference type="Proteomes" id="UP000546162">
    <property type="component" value="Unassembled WGS sequence"/>
</dbReference>
<protein>
    <submittedName>
        <fullName evidence="3">Uncharacterized protein</fullName>
    </submittedName>
</protein>
<feature type="chain" id="PRO_5031127315" evidence="2">
    <location>
        <begin position="28"/>
        <end position="126"/>
    </location>
</feature>
<evidence type="ECO:0000313" key="3">
    <source>
        <dbReference type="EMBL" id="MBB4744867.1"/>
    </source>
</evidence>
<evidence type="ECO:0000313" key="4">
    <source>
        <dbReference type="Proteomes" id="UP000546162"/>
    </source>
</evidence>
<feature type="compositionally biased region" description="Basic and acidic residues" evidence="1">
    <location>
        <begin position="84"/>
        <end position="104"/>
    </location>
</feature>
<organism evidence="3 4">
    <name type="scientific">Actinoplanes octamycinicus</name>
    <dbReference type="NCBI Taxonomy" id="135948"/>
    <lineage>
        <taxon>Bacteria</taxon>
        <taxon>Bacillati</taxon>
        <taxon>Actinomycetota</taxon>
        <taxon>Actinomycetes</taxon>
        <taxon>Micromonosporales</taxon>
        <taxon>Micromonosporaceae</taxon>
        <taxon>Actinoplanes</taxon>
    </lineage>
</organism>
<proteinExistence type="predicted"/>
<evidence type="ECO:0000256" key="2">
    <source>
        <dbReference type="SAM" id="SignalP"/>
    </source>
</evidence>
<gene>
    <name evidence="3" type="ORF">BJY16_008326</name>
</gene>
<feature type="signal peptide" evidence="2">
    <location>
        <begin position="1"/>
        <end position="27"/>
    </location>
</feature>
<keyword evidence="2" id="KW-0732">Signal</keyword>
<feature type="region of interest" description="Disordered" evidence="1">
    <location>
        <begin position="84"/>
        <end position="114"/>
    </location>
</feature>
<evidence type="ECO:0000256" key="1">
    <source>
        <dbReference type="SAM" id="MobiDB-lite"/>
    </source>
</evidence>
<accession>A0A7W7H6S9</accession>
<dbReference type="AlphaFoldDB" id="A0A7W7H6S9"/>
<sequence>MKTRATIIAAAVGLALGASLATTPAHAAPGGGQAPADDKLQSFWSKQECVDAGKLGKDNDDWDSFKCRASDDAAGNELWVLYVSRDDKPAPKPEPKPDPEEPKPGKPSKVKNPLDVCTWTPWLCED</sequence>
<dbReference type="EMBL" id="JACHNB010000001">
    <property type="protein sequence ID" value="MBB4744867.1"/>
    <property type="molecule type" value="Genomic_DNA"/>
</dbReference>
<name>A0A7W7H6S9_9ACTN</name>
<comment type="caution">
    <text evidence="3">The sequence shown here is derived from an EMBL/GenBank/DDBJ whole genome shotgun (WGS) entry which is preliminary data.</text>
</comment>